<keyword evidence="7" id="KW-0764">Sulfate transport</keyword>
<evidence type="ECO:0000313" key="11">
    <source>
        <dbReference type="EMBL" id="VFS44559.1"/>
    </source>
</evidence>
<evidence type="ECO:0000256" key="8">
    <source>
        <dbReference type="ARBA" id="ARBA00023136"/>
    </source>
</evidence>
<dbReference type="GO" id="GO:0015419">
    <property type="term" value="F:ABC-type sulfate transporter activity"/>
    <property type="evidence" value="ECO:0007669"/>
    <property type="project" value="InterPro"/>
</dbReference>
<comment type="subcellular location">
    <subcellularLocation>
        <location evidence="1">Cell inner membrane</location>
        <topology evidence="1">Multi-pass membrane protein</topology>
    </subcellularLocation>
</comment>
<reference evidence="11 12" key="1">
    <citation type="submission" date="2019-03" db="EMBL/GenBank/DDBJ databases">
        <authorList>
            <consortium name="Pathogen Informatics"/>
        </authorList>
    </citation>
    <scope>NUCLEOTIDE SEQUENCE [LARGE SCALE GENOMIC DNA]</scope>
    <source>
        <strain evidence="11 12">NCTC12126</strain>
    </source>
</reference>
<evidence type="ECO:0000256" key="5">
    <source>
        <dbReference type="ARBA" id="ARBA00022692"/>
    </source>
</evidence>
<feature type="transmembrane region" description="Helical" evidence="10">
    <location>
        <begin position="92"/>
        <end position="119"/>
    </location>
</feature>
<evidence type="ECO:0000256" key="1">
    <source>
        <dbReference type="ARBA" id="ARBA00004429"/>
    </source>
</evidence>
<feature type="transmembrane region" description="Helical" evidence="10">
    <location>
        <begin position="45"/>
        <end position="71"/>
    </location>
</feature>
<evidence type="ECO:0000256" key="2">
    <source>
        <dbReference type="ARBA" id="ARBA00011779"/>
    </source>
</evidence>
<protein>
    <submittedName>
        <fullName evidence="11">Sulfate/thiosulfate transporter permease subunit</fullName>
    </submittedName>
</protein>
<organism evidence="11 12">
    <name type="scientific">Enterobacter cancerogenus</name>
    <dbReference type="NCBI Taxonomy" id="69218"/>
    <lineage>
        <taxon>Bacteria</taxon>
        <taxon>Pseudomonadati</taxon>
        <taxon>Pseudomonadota</taxon>
        <taxon>Gammaproteobacteria</taxon>
        <taxon>Enterobacterales</taxon>
        <taxon>Enterobacteriaceae</taxon>
        <taxon>Enterobacter</taxon>
        <taxon>Enterobacter cloacae complex</taxon>
    </lineage>
</organism>
<name>A0A484ZF45_9ENTR</name>
<dbReference type="Gene3D" id="1.10.3720.10">
    <property type="entry name" value="MetI-like"/>
    <property type="match status" value="1"/>
</dbReference>
<dbReference type="InterPro" id="IPR000515">
    <property type="entry name" value="MetI-like"/>
</dbReference>
<evidence type="ECO:0000256" key="4">
    <source>
        <dbReference type="ARBA" id="ARBA00022519"/>
    </source>
</evidence>
<keyword evidence="8 10" id="KW-0472">Membrane</keyword>
<evidence type="ECO:0000256" key="3">
    <source>
        <dbReference type="ARBA" id="ARBA00022448"/>
    </source>
</evidence>
<proteinExistence type="predicted"/>
<keyword evidence="4" id="KW-0997">Cell inner membrane</keyword>
<sequence>MILAASLLLLFSINTLQSRFGRRVVRSLMAEVTQLKRYDAPRINWGKWFLIGTGVLVSAFILVVPMVYIFVQAFSKGLMPALENLANPDMLHAIWLTVLIALITVPVNLVFGTLLAWLVTRFNFPRPPAFTDPAGYPLCGFAGGGGPGLPAVLRLPTARWAAGWTSITCKSCSPGRAWCWVTVFVTCPFVVRELVPVMLSQGSHEDEAAVLLGASGWQMFRRVTLPNIRWALALWRGADQRPRDWRIWCGVGGVRLDPRRNPCRCRYRLNYWKQDYNTVGSFTAAALLTLMAILTLFLKSVVQWRLENQEKRQHQEGNHEH</sequence>
<dbReference type="CDD" id="cd06261">
    <property type="entry name" value="TM_PBP2"/>
    <property type="match status" value="1"/>
</dbReference>
<comment type="subunit">
    <text evidence="2">The complex is composed of two ATP-binding proteins (CysA), two transmembrane proteins (CysT and CysW) and a solute-binding protein (CysP).</text>
</comment>
<dbReference type="SUPFAM" id="SSF161098">
    <property type="entry name" value="MetI-like"/>
    <property type="match status" value="1"/>
</dbReference>
<feature type="transmembrane region" description="Helical" evidence="10">
    <location>
        <begin position="279"/>
        <end position="302"/>
    </location>
</feature>
<evidence type="ECO:0000256" key="10">
    <source>
        <dbReference type="SAM" id="Phobius"/>
    </source>
</evidence>
<keyword evidence="3" id="KW-0813">Transport</keyword>
<keyword evidence="4" id="KW-1003">Cell membrane</keyword>
<dbReference type="Proteomes" id="UP000351155">
    <property type="component" value="Unassembled WGS sequence"/>
</dbReference>
<keyword evidence="6 10" id="KW-1133">Transmembrane helix</keyword>
<comment type="function">
    <text evidence="9">Part of the ABC transporter complex CysAWTP (TC 3.A.1.6.1) involved in sulfate/thiosulfate import. Probably responsible for the translocation of the substrate across the membrane.</text>
</comment>
<evidence type="ECO:0000313" key="12">
    <source>
        <dbReference type="Proteomes" id="UP000351155"/>
    </source>
</evidence>
<evidence type="ECO:0000256" key="7">
    <source>
        <dbReference type="ARBA" id="ARBA00023032"/>
    </source>
</evidence>
<dbReference type="AlphaFoldDB" id="A0A484ZF45"/>
<evidence type="ECO:0000256" key="6">
    <source>
        <dbReference type="ARBA" id="ARBA00022989"/>
    </source>
</evidence>
<accession>A0A484ZF45</accession>
<dbReference type="GO" id="GO:0005886">
    <property type="term" value="C:plasma membrane"/>
    <property type="evidence" value="ECO:0007669"/>
    <property type="project" value="UniProtKB-SubCell"/>
</dbReference>
<dbReference type="InterPro" id="IPR035906">
    <property type="entry name" value="MetI-like_sf"/>
</dbReference>
<dbReference type="PANTHER" id="PTHR30406:SF9">
    <property type="entry name" value="SULFATE TRANSPORT SYSTEM PERMEASE PROTEIN CYSW"/>
    <property type="match status" value="1"/>
</dbReference>
<dbReference type="EMBL" id="CAADIW010000074">
    <property type="protein sequence ID" value="VFS44559.1"/>
    <property type="molecule type" value="Genomic_DNA"/>
</dbReference>
<dbReference type="PANTHER" id="PTHR30406">
    <property type="entry name" value="SULFATE TRANSPORT SYSTEM PERMEASE PROTEIN"/>
    <property type="match status" value="1"/>
</dbReference>
<dbReference type="InterPro" id="IPR005667">
    <property type="entry name" value="Sulph_transpt2"/>
</dbReference>
<keyword evidence="5 10" id="KW-0812">Transmembrane</keyword>
<gene>
    <name evidence="11" type="primary">cysW_2</name>
    <name evidence="11" type="ORF">NCTC12126_05870</name>
</gene>
<evidence type="ECO:0000256" key="9">
    <source>
        <dbReference type="ARBA" id="ARBA00025323"/>
    </source>
</evidence>